<dbReference type="AlphaFoldDB" id="A0A5M6CIY7"/>
<proteinExistence type="predicted"/>
<evidence type="ECO:0000313" key="1">
    <source>
        <dbReference type="EMBL" id="KAA5534977.1"/>
    </source>
</evidence>
<accession>A0A5M6CIY7</accession>
<evidence type="ECO:0000313" key="2">
    <source>
        <dbReference type="Proteomes" id="UP000323632"/>
    </source>
</evidence>
<protein>
    <submittedName>
        <fullName evidence="1">DUF4421 domain-containing protein</fullName>
    </submittedName>
</protein>
<organism evidence="1 2">
    <name type="scientific">Taibaiella lutea</name>
    <dbReference type="NCBI Taxonomy" id="2608001"/>
    <lineage>
        <taxon>Bacteria</taxon>
        <taxon>Pseudomonadati</taxon>
        <taxon>Bacteroidota</taxon>
        <taxon>Chitinophagia</taxon>
        <taxon>Chitinophagales</taxon>
        <taxon>Chitinophagaceae</taxon>
        <taxon>Taibaiella</taxon>
    </lineage>
</organism>
<name>A0A5M6CIY7_9BACT</name>
<reference evidence="1 2" key="1">
    <citation type="submission" date="2019-09" db="EMBL/GenBank/DDBJ databases">
        <title>Genome sequence and assembly of Taibaiella sp.</title>
        <authorList>
            <person name="Chhetri G."/>
        </authorList>
    </citation>
    <scope>NUCLEOTIDE SEQUENCE [LARGE SCALE GENOMIC DNA]</scope>
    <source>
        <strain evidence="1 2">KVB11</strain>
    </source>
</reference>
<sequence length="357" mass="40515">MTVKGIILSACMCIFFISKGYMQGIKFLQPHKDIVDSNYINPYTKDLTGRLFLSNKYSRVKIPGSANHPSFTYMPNTKLAIGIGATYHSFTFNLAYGTPLLNAGKTEKGNTTYLDLQGHIYSRKFAVDFLGQLYKGYYISPKDFVPGYSGYFLRPDLRVRLVGLSAYYVFNNKEFSYRASMIQSERQLKSAGTFLLGGELCYGIVKGDSALIPLQISEQYPQGAVNRLRFAKIGPSFGYAYTFVYDSHWFATGSITLNASLDFIRENTIIGYRNHFAVSPDYMTRLAIGYNSRRWIYTASWVNTTAVMKGSYNDANYKISSGNYRLTVAHRFTLNRKARKMMKPADKFIDATKKLMQ</sequence>
<dbReference type="Proteomes" id="UP000323632">
    <property type="component" value="Unassembled WGS sequence"/>
</dbReference>
<dbReference type="Pfam" id="PF14391">
    <property type="entry name" value="DUF4421"/>
    <property type="match status" value="1"/>
</dbReference>
<keyword evidence="2" id="KW-1185">Reference proteome</keyword>
<dbReference type="EMBL" id="VWSH01000002">
    <property type="protein sequence ID" value="KAA5534977.1"/>
    <property type="molecule type" value="Genomic_DNA"/>
</dbReference>
<gene>
    <name evidence="1" type="ORF">F0919_10290</name>
</gene>
<dbReference type="RefSeq" id="WP_150032656.1">
    <property type="nucleotide sequence ID" value="NZ_VWSH01000002.1"/>
</dbReference>
<comment type="caution">
    <text evidence="1">The sequence shown here is derived from an EMBL/GenBank/DDBJ whole genome shotgun (WGS) entry which is preliminary data.</text>
</comment>
<dbReference type="InterPro" id="IPR025535">
    <property type="entry name" value="DUF4421"/>
</dbReference>